<dbReference type="GO" id="GO:0005484">
    <property type="term" value="F:SNAP receptor activity"/>
    <property type="evidence" value="ECO:0007669"/>
    <property type="project" value="TreeGrafter"/>
</dbReference>
<feature type="domain" description="T-SNARE coiled-coil homology" evidence="4">
    <location>
        <begin position="166"/>
        <end position="228"/>
    </location>
</feature>
<dbReference type="Proteomes" id="UP001295684">
    <property type="component" value="Unassembled WGS sequence"/>
</dbReference>
<dbReference type="Pfam" id="PF05739">
    <property type="entry name" value="SNARE"/>
    <property type="match status" value="1"/>
</dbReference>
<evidence type="ECO:0000256" key="2">
    <source>
        <dbReference type="SAM" id="Coils"/>
    </source>
</evidence>
<dbReference type="GO" id="GO:0006886">
    <property type="term" value="P:intracellular protein transport"/>
    <property type="evidence" value="ECO:0007669"/>
    <property type="project" value="TreeGrafter"/>
</dbReference>
<dbReference type="AlphaFoldDB" id="A0AAD1XNZ6"/>
<proteinExistence type="inferred from homology"/>
<dbReference type="PROSITE" id="PS50192">
    <property type="entry name" value="T_SNARE"/>
    <property type="match status" value="1"/>
</dbReference>
<dbReference type="Gene3D" id="1.20.5.110">
    <property type="match status" value="1"/>
</dbReference>
<protein>
    <recommendedName>
        <fullName evidence="4">t-SNARE coiled-coil homology domain-containing protein</fullName>
    </recommendedName>
</protein>
<dbReference type="GO" id="GO:0048278">
    <property type="term" value="P:vesicle docking"/>
    <property type="evidence" value="ECO:0007669"/>
    <property type="project" value="TreeGrafter"/>
</dbReference>
<keyword evidence="3" id="KW-1133">Transmembrane helix</keyword>
<dbReference type="GO" id="GO:0012505">
    <property type="term" value="C:endomembrane system"/>
    <property type="evidence" value="ECO:0007669"/>
    <property type="project" value="TreeGrafter"/>
</dbReference>
<dbReference type="GO" id="GO:0031201">
    <property type="term" value="C:SNARE complex"/>
    <property type="evidence" value="ECO:0007669"/>
    <property type="project" value="TreeGrafter"/>
</dbReference>
<dbReference type="PANTHER" id="PTHR19957">
    <property type="entry name" value="SYNTAXIN"/>
    <property type="match status" value="1"/>
</dbReference>
<evidence type="ECO:0000313" key="6">
    <source>
        <dbReference type="Proteomes" id="UP001295684"/>
    </source>
</evidence>
<gene>
    <name evidence="5" type="ORF">ECRASSUSDP1_LOCUS17599</name>
</gene>
<evidence type="ECO:0000313" key="5">
    <source>
        <dbReference type="EMBL" id="CAI2376230.1"/>
    </source>
</evidence>
<keyword evidence="6" id="KW-1185">Reference proteome</keyword>
<accession>A0AAD1XNZ6</accession>
<dbReference type="InterPro" id="IPR000727">
    <property type="entry name" value="T_SNARE_dom"/>
</dbReference>
<evidence type="ECO:0000259" key="4">
    <source>
        <dbReference type="PROSITE" id="PS50192"/>
    </source>
</evidence>
<dbReference type="CDD" id="cd15840">
    <property type="entry name" value="SNARE_Qa"/>
    <property type="match status" value="1"/>
</dbReference>
<dbReference type="SMART" id="SM00397">
    <property type="entry name" value="t_SNARE"/>
    <property type="match status" value="1"/>
</dbReference>
<sequence>MSYDLEYNNTNTRKAPLMNDNVTKGKSCEEIKELLQKVSENILGLEKYNKVLTQGRGAKPKQVKENQKIMMDVLNYLKRAKDLVKDYDGPDAPIYRRKLANISEKVESVLREIRSKEEKGLVEARRSMNRISEGTGNQQELEEEKQKLLLKMDGEVKVLGEAEYINDVIDERQGQIDKIGNIMNNIHEIATDFNIEVEEQGEKLSQMDNNMENVASNTKEATKQLQEANRRSKGMGKCIFVIAAIILCALGALIGILFGTGAI</sequence>
<keyword evidence="3" id="KW-0812">Transmembrane</keyword>
<comment type="caution">
    <text evidence="5">The sequence shown here is derived from an EMBL/GenBank/DDBJ whole genome shotgun (WGS) entry which is preliminary data.</text>
</comment>
<dbReference type="PANTHER" id="PTHR19957:SF38">
    <property type="entry name" value="LD27581P"/>
    <property type="match status" value="1"/>
</dbReference>
<reference evidence="5" key="1">
    <citation type="submission" date="2023-07" db="EMBL/GenBank/DDBJ databases">
        <authorList>
            <consortium name="AG Swart"/>
            <person name="Singh M."/>
            <person name="Singh A."/>
            <person name="Seah K."/>
            <person name="Emmerich C."/>
        </authorList>
    </citation>
    <scope>NUCLEOTIDE SEQUENCE</scope>
    <source>
        <strain evidence="5">DP1</strain>
    </source>
</reference>
<organism evidence="5 6">
    <name type="scientific">Euplotes crassus</name>
    <dbReference type="NCBI Taxonomy" id="5936"/>
    <lineage>
        <taxon>Eukaryota</taxon>
        <taxon>Sar</taxon>
        <taxon>Alveolata</taxon>
        <taxon>Ciliophora</taxon>
        <taxon>Intramacronucleata</taxon>
        <taxon>Spirotrichea</taxon>
        <taxon>Hypotrichia</taxon>
        <taxon>Euplotida</taxon>
        <taxon>Euplotidae</taxon>
        <taxon>Moneuplotes</taxon>
    </lineage>
</organism>
<keyword evidence="2" id="KW-0175">Coiled coil</keyword>
<dbReference type="GO" id="GO:0006906">
    <property type="term" value="P:vesicle fusion"/>
    <property type="evidence" value="ECO:0007669"/>
    <property type="project" value="TreeGrafter"/>
</dbReference>
<keyword evidence="3" id="KW-0472">Membrane</keyword>
<name>A0AAD1XNZ6_EUPCR</name>
<evidence type="ECO:0000256" key="3">
    <source>
        <dbReference type="SAM" id="Phobius"/>
    </source>
</evidence>
<feature type="coiled-coil region" evidence="2">
    <location>
        <begin position="197"/>
        <end position="231"/>
    </location>
</feature>
<feature type="transmembrane region" description="Helical" evidence="3">
    <location>
        <begin position="238"/>
        <end position="258"/>
    </location>
</feature>
<evidence type="ECO:0000256" key="1">
    <source>
        <dbReference type="ARBA" id="ARBA00009063"/>
    </source>
</evidence>
<dbReference type="GO" id="GO:0000149">
    <property type="term" value="F:SNARE binding"/>
    <property type="evidence" value="ECO:0007669"/>
    <property type="project" value="TreeGrafter"/>
</dbReference>
<dbReference type="InterPro" id="IPR010989">
    <property type="entry name" value="SNARE"/>
</dbReference>
<dbReference type="InterPro" id="IPR045242">
    <property type="entry name" value="Syntaxin"/>
</dbReference>
<comment type="similarity">
    <text evidence="1">Belongs to the syntaxin family.</text>
</comment>
<dbReference type="SUPFAM" id="SSF47661">
    <property type="entry name" value="t-snare proteins"/>
    <property type="match status" value="1"/>
</dbReference>
<dbReference type="EMBL" id="CAMPGE010017771">
    <property type="protein sequence ID" value="CAI2376230.1"/>
    <property type="molecule type" value="Genomic_DNA"/>
</dbReference>